<feature type="region of interest" description="Disordered" evidence="1">
    <location>
        <begin position="212"/>
        <end position="251"/>
    </location>
</feature>
<dbReference type="EMBL" id="ML210634">
    <property type="protein sequence ID" value="TFK16811.1"/>
    <property type="molecule type" value="Genomic_DNA"/>
</dbReference>
<dbReference type="OrthoDB" id="3068682at2759"/>
<dbReference type="InterPro" id="IPR040976">
    <property type="entry name" value="Pkinase_fungal"/>
</dbReference>
<evidence type="ECO:0000313" key="3">
    <source>
        <dbReference type="EMBL" id="TFK16811.1"/>
    </source>
</evidence>
<evidence type="ECO:0000259" key="2">
    <source>
        <dbReference type="Pfam" id="PF17667"/>
    </source>
</evidence>
<evidence type="ECO:0000256" key="1">
    <source>
        <dbReference type="SAM" id="MobiDB-lite"/>
    </source>
</evidence>
<sequence>MAFNSVLIDLDCAVYVRNSKYPVAKAEQGTRWFQSIAVLASHEQSRDYYVKDADKYAHDYLDDLEGFFYVPSYFLPRYTGTCEDPHHSGGDPFIDQEKWDSLDPLICCEAKKRLVNASDKDLQLLLDTITDFWGAPFVVMYKKWHGFMRDIVASKKKILDGESDITMAQLRDQVKEHNETLLGFVSECMASLTASAKGTRVALREAPADIDVDAPRATRSTTRKRNMEEVEDAEEQSVQQPRRRSSRAKLN</sequence>
<proteinExistence type="predicted"/>
<accession>A0A5C3KA37</accession>
<protein>
    <recommendedName>
        <fullName evidence="2">Fungal-type protein kinase domain-containing protein</fullName>
    </recommendedName>
</protein>
<reference evidence="3 4" key="1">
    <citation type="journal article" date="2019" name="Nat. Ecol. Evol.">
        <title>Megaphylogeny resolves global patterns of mushroom evolution.</title>
        <authorList>
            <person name="Varga T."/>
            <person name="Krizsan K."/>
            <person name="Foldi C."/>
            <person name="Dima B."/>
            <person name="Sanchez-Garcia M."/>
            <person name="Sanchez-Ramirez S."/>
            <person name="Szollosi G.J."/>
            <person name="Szarkandi J.G."/>
            <person name="Papp V."/>
            <person name="Albert L."/>
            <person name="Andreopoulos W."/>
            <person name="Angelini C."/>
            <person name="Antonin V."/>
            <person name="Barry K.W."/>
            <person name="Bougher N.L."/>
            <person name="Buchanan P."/>
            <person name="Buyck B."/>
            <person name="Bense V."/>
            <person name="Catcheside P."/>
            <person name="Chovatia M."/>
            <person name="Cooper J."/>
            <person name="Damon W."/>
            <person name="Desjardin D."/>
            <person name="Finy P."/>
            <person name="Geml J."/>
            <person name="Haridas S."/>
            <person name="Hughes K."/>
            <person name="Justo A."/>
            <person name="Karasinski D."/>
            <person name="Kautmanova I."/>
            <person name="Kiss B."/>
            <person name="Kocsube S."/>
            <person name="Kotiranta H."/>
            <person name="LaButti K.M."/>
            <person name="Lechner B.E."/>
            <person name="Liimatainen K."/>
            <person name="Lipzen A."/>
            <person name="Lukacs Z."/>
            <person name="Mihaltcheva S."/>
            <person name="Morgado L.N."/>
            <person name="Niskanen T."/>
            <person name="Noordeloos M.E."/>
            <person name="Ohm R.A."/>
            <person name="Ortiz-Santana B."/>
            <person name="Ovrebo C."/>
            <person name="Racz N."/>
            <person name="Riley R."/>
            <person name="Savchenko A."/>
            <person name="Shiryaev A."/>
            <person name="Soop K."/>
            <person name="Spirin V."/>
            <person name="Szebenyi C."/>
            <person name="Tomsovsky M."/>
            <person name="Tulloss R.E."/>
            <person name="Uehling J."/>
            <person name="Grigoriev I.V."/>
            <person name="Vagvolgyi C."/>
            <person name="Papp T."/>
            <person name="Martin F.M."/>
            <person name="Miettinen O."/>
            <person name="Hibbett D.S."/>
            <person name="Nagy L.G."/>
        </authorList>
    </citation>
    <scope>NUCLEOTIDE SEQUENCE [LARGE SCALE GENOMIC DNA]</scope>
    <source>
        <strain evidence="3 4">CBS 121175</strain>
    </source>
</reference>
<dbReference type="AlphaFoldDB" id="A0A5C3KA37"/>
<gene>
    <name evidence="3" type="ORF">FA15DRAFT_661889</name>
</gene>
<name>A0A5C3KA37_COPMA</name>
<feature type="domain" description="Fungal-type protein kinase" evidence="2">
    <location>
        <begin position="4"/>
        <end position="70"/>
    </location>
</feature>
<evidence type="ECO:0000313" key="4">
    <source>
        <dbReference type="Proteomes" id="UP000307440"/>
    </source>
</evidence>
<dbReference type="Pfam" id="PF17667">
    <property type="entry name" value="Pkinase_fungal"/>
    <property type="match status" value="1"/>
</dbReference>
<dbReference type="STRING" id="230819.A0A5C3KA37"/>
<feature type="compositionally biased region" description="Basic residues" evidence="1">
    <location>
        <begin position="241"/>
        <end position="251"/>
    </location>
</feature>
<dbReference type="Proteomes" id="UP000307440">
    <property type="component" value="Unassembled WGS sequence"/>
</dbReference>
<organism evidence="3 4">
    <name type="scientific">Coprinopsis marcescibilis</name>
    <name type="common">Agaric fungus</name>
    <name type="synonym">Psathyrella marcescibilis</name>
    <dbReference type="NCBI Taxonomy" id="230819"/>
    <lineage>
        <taxon>Eukaryota</taxon>
        <taxon>Fungi</taxon>
        <taxon>Dikarya</taxon>
        <taxon>Basidiomycota</taxon>
        <taxon>Agaricomycotina</taxon>
        <taxon>Agaricomycetes</taxon>
        <taxon>Agaricomycetidae</taxon>
        <taxon>Agaricales</taxon>
        <taxon>Agaricineae</taxon>
        <taxon>Psathyrellaceae</taxon>
        <taxon>Coprinopsis</taxon>
    </lineage>
</organism>
<keyword evidence="4" id="KW-1185">Reference proteome</keyword>